<organism evidence="2 3">
    <name type="scientific">Thermosynechococcus sichuanensis E542</name>
    <dbReference type="NCBI Taxonomy" id="2016101"/>
    <lineage>
        <taxon>Bacteria</taxon>
        <taxon>Bacillati</taxon>
        <taxon>Cyanobacteriota</taxon>
        <taxon>Cyanophyceae</taxon>
        <taxon>Acaryochloridales</taxon>
        <taxon>Thermosynechococcaceae</taxon>
        <taxon>Thermosynechococcus</taxon>
        <taxon>Thermosynechococcus sichuanensis</taxon>
    </lineage>
</organism>
<keyword evidence="3" id="KW-1185">Reference proteome</keyword>
<protein>
    <submittedName>
        <fullName evidence="2">Uncharacterized protein</fullName>
    </submittedName>
</protein>
<accession>A0A3B7MDL2</accession>
<evidence type="ECO:0000313" key="2">
    <source>
        <dbReference type="EMBL" id="AXY67491.1"/>
    </source>
</evidence>
<reference evidence="3" key="1">
    <citation type="submission" date="2018-09" db="EMBL/GenBank/DDBJ databases">
        <title>Complete genome sequence of thermophilic cyanobacteria strain Thermosynechococcus elongatus PKUAC-SCTE542.</title>
        <authorList>
            <person name="Liang Y."/>
            <person name="Tang J."/>
            <person name="Daroch M."/>
        </authorList>
    </citation>
    <scope>NUCLEOTIDE SEQUENCE [LARGE SCALE GENOMIC DNA]</scope>
    <source>
        <strain evidence="3">E542</strain>
    </source>
</reference>
<dbReference type="Proteomes" id="UP000261812">
    <property type="component" value="Chromosome"/>
</dbReference>
<name>A0A3B7MDL2_9CYAN</name>
<keyword evidence="1" id="KW-0472">Membrane</keyword>
<dbReference type="AlphaFoldDB" id="A0A3B7MDL2"/>
<keyword evidence="1" id="KW-1133">Transmembrane helix</keyword>
<sequence>MAKSYLYLVGACVAAIATVGCVFELSSGEAQLGTVPTTVILLLSVPLGLAAFVTAVRLARASDRP</sequence>
<gene>
    <name evidence="2" type="ORF">D3A95_03155</name>
</gene>
<evidence type="ECO:0000256" key="1">
    <source>
        <dbReference type="SAM" id="Phobius"/>
    </source>
</evidence>
<dbReference type="PROSITE" id="PS51257">
    <property type="entry name" value="PROKAR_LIPOPROTEIN"/>
    <property type="match status" value="1"/>
</dbReference>
<evidence type="ECO:0000313" key="3">
    <source>
        <dbReference type="Proteomes" id="UP000261812"/>
    </source>
</evidence>
<feature type="transmembrane region" description="Helical" evidence="1">
    <location>
        <begin position="5"/>
        <end position="26"/>
    </location>
</feature>
<feature type="transmembrane region" description="Helical" evidence="1">
    <location>
        <begin position="38"/>
        <end position="59"/>
    </location>
</feature>
<proteinExistence type="predicted"/>
<dbReference type="KEGG" id="tsq:D3A95_03155"/>
<dbReference type="RefSeq" id="WP_181496207.1">
    <property type="nucleotide sequence ID" value="NZ_CP032152.1"/>
</dbReference>
<dbReference type="EMBL" id="CP032152">
    <property type="protein sequence ID" value="AXY67491.1"/>
    <property type="molecule type" value="Genomic_DNA"/>
</dbReference>
<keyword evidence="1" id="KW-0812">Transmembrane</keyword>